<dbReference type="Gene3D" id="3.30.70.580">
    <property type="entry name" value="Pseudouridine synthase I, catalytic domain, N-terminal subdomain"/>
    <property type="match status" value="1"/>
</dbReference>
<dbReference type="InterPro" id="IPR020094">
    <property type="entry name" value="TruA/RsuA/RluB/E/F_N"/>
</dbReference>
<gene>
    <name evidence="4" type="primary">truA</name>
    <name evidence="9" type="ORF">Firmicute1046_0930</name>
</gene>
<dbReference type="FunFam" id="3.30.70.580:FF:000001">
    <property type="entry name" value="tRNA pseudouridine synthase A"/>
    <property type="match status" value="1"/>
</dbReference>
<organism evidence="9">
    <name type="scientific">uncultured Bacillota bacterium</name>
    <dbReference type="NCBI Taxonomy" id="344338"/>
    <lineage>
        <taxon>Bacteria</taxon>
        <taxon>Bacillati</taxon>
        <taxon>Bacillota</taxon>
        <taxon>environmental samples</taxon>
    </lineage>
</organism>
<dbReference type="PANTHER" id="PTHR11142">
    <property type="entry name" value="PSEUDOURIDYLATE SYNTHASE"/>
    <property type="match status" value="1"/>
</dbReference>
<dbReference type="CDD" id="cd02570">
    <property type="entry name" value="PseudoU_synth_EcTruA"/>
    <property type="match status" value="1"/>
</dbReference>
<dbReference type="InterPro" id="IPR001406">
    <property type="entry name" value="PsdUridine_synth_TruA"/>
</dbReference>
<proteinExistence type="inferred from homology"/>
<evidence type="ECO:0000256" key="2">
    <source>
        <dbReference type="ARBA" id="ARBA00022694"/>
    </source>
</evidence>
<evidence type="ECO:0000259" key="8">
    <source>
        <dbReference type="Pfam" id="PF01416"/>
    </source>
</evidence>
<feature type="domain" description="Pseudouridine synthase I TruA alpha/beta" evidence="8">
    <location>
        <begin position="149"/>
        <end position="254"/>
    </location>
</feature>
<feature type="active site" description="Nucleophile" evidence="4 5">
    <location>
        <position position="58"/>
    </location>
</feature>
<evidence type="ECO:0000313" key="9">
    <source>
        <dbReference type="EMBL" id="QGT51017.1"/>
    </source>
</evidence>
<reference evidence="9" key="1">
    <citation type="journal article" date="2020" name="J. ISSAAS">
        <title>Lactobacilli and other gastrointestinal microbiota of Peromyscus leucopus, reservoir host for agents of Lyme disease and other zoonoses in North America.</title>
        <authorList>
            <person name="Milovic A."/>
            <person name="Bassam K."/>
            <person name="Shao H."/>
            <person name="Chatzistamou I."/>
            <person name="Tufts D.M."/>
            <person name="Diuk-Wasser M."/>
            <person name="Barbour A.G."/>
        </authorList>
    </citation>
    <scope>NUCLEOTIDE SEQUENCE</scope>
    <source>
        <strain evidence="9">LL40</strain>
    </source>
</reference>
<dbReference type="AlphaFoldDB" id="A0A650EME9"/>
<feature type="domain" description="Pseudouridine synthase I TruA alpha/beta" evidence="8">
    <location>
        <begin position="16"/>
        <end position="109"/>
    </location>
</feature>
<name>A0A650EME9_9FIRM</name>
<dbReference type="Pfam" id="PF01416">
    <property type="entry name" value="PseudoU_synth_1"/>
    <property type="match status" value="2"/>
</dbReference>
<keyword evidence="2 4" id="KW-0819">tRNA processing</keyword>
<dbReference type="InterPro" id="IPR020095">
    <property type="entry name" value="PsdUridine_synth_TruA_C"/>
</dbReference>
<dbReference type="GO" id="GO:0160147">
    <property type="term" value="F:tRNA pseudouridine(38-40) synthase activity"/>
    <property type="evidence" value="ECO:0007669"/>
    <property type="project" value="UniProtKB-EC"/>
</dbReference>
<evidence type="ECO:0000256" key="4">
    <source>
        <dbReference type="HAMAP-Rule" id="MF_00171"/>
    </source>
</evidence>
<sequence>MEQSGTKRRIAMELTYDGVLYHGWQRQNNGLSVQQKVEEVLSERTGRPICVTGCSRTDAGVHALSYVLHFDSDMRIPVEKLADAFNSSHPVGIIAKRAWVADEAFHARYSAIGKTYRYMFWNARTRSPFTEKYSWHIPYSLDIAQMQTACAVFVGKHDFAGFMSAGGSQKTTVRTVRRCELFRDPQWAEQWVMEIEADGFLYNMVRIIAGTLVSVGCGKISVADLPEILASCDRNRAGQTAPPQGLFLKEIYYNANGEGSDDIP</sequence>
<dbReference type="EC" id="5.4.99.12" evidence="4"/>
<dbReference type="EMBL" id="MN577573">
    <property type="protein sequence ID" value="QGT51017.1"/>
    <property type="molecule type" value="Genomic_DNA"/>
</dbReference>
<dbReference type="NCBIfam" id="TIGR00071">
    <property type="entry name" value="hisT_truA"/>
    <property type="match status" value="1"/>
</dbReference>
<dbReference type="HAMAP" id="MF_00171">
    <property type="entry name" value="TruA"/>
    <property type="match status" value="1"/>
</dbReference>
<keyword evidence="3 4" id="KW-0413">Isomerase</keyword>
<dbReference type="GO" id="GO:0031119">
    <property type="term" value="P:tRNA pseudouridine synthesis"/>
    <property type="evidence" value="ECO:0007669"/>
    <property type="project" value="UniProtKB-UniRule"/>
</dbReference>
<comment type="catalytic activity">
    <reaction evidence="4 7">
        <text>uridine(38/39/40) in tRNA = pseudouridine(38/39/40) in tRNA</text>
        <dbReference type="Rhea" id="RHEA:22376"/>
        <dbReference type="Rhea" id="RHEA-COMP:10085"/>
        <dbReference type="Rhea" id="RHEA-COMP:10087"/>
        <dbReference type="ChEBI" id="CHEBI:65314"/>
        <dbReference type="ChEBI" id="CHEBI:65315"/>
        <dbReference type="EC" id="5.4.99.12"/>
    </reaction>
</comment>
<dbReference type="PANTHER" id="PTHR11142:SF0">
    <property type="entry name" value="TRNA PSEUDOURIDINE SYNTHASE-LIKE 1"/>
    <property type="match status" value="1"/>
</dbReference>
<dbReference type="SUPFAM" id="SSF55120">
    <property type="entry name" value="Pseudouridine synthase"/>
    <property type="match status" value="1"/>
</dbReference>
<protein>
    <recommendedName>
        <fullName evidence="4">tRNA pseudouridine synthase A</fullName>
        <ecNumber evidence="4">5.4.99.12</ecNumber>
    </recommendedName>
    <alternativeName>
        <fullName evidence="4">tRNA pseudouridine(38-40) synthase</fullName>
    </alternativeName>
    <alternativeName>
        <fullName evidence="4">tRNA pseudouridylate synthase I</fullName>
    </alternativeName>
    <alternativeName>
        <fullName evidence="4">tRNA-uridine isomerase I</fullName>
    </alternativeName>
</protein>
<dbReference type="Gene3D" id="3.30.70.660">
    <property type="entry name" value="Pseudouridine synthase I, catalytic domain, C-terminal subdomain"/>
    <property type="match status" value="1"/>
</dbReference>
<dbReference type="InterPro" id="IPR020103">
    <property type="entry name" value="PsdUridine_synth_cat_dom_sf"/>
</dbReference>
<evidence type="ECO:0000256" key="6">
    <source>
        <dbReference type="PIRSR" id="PIRSR001430-2"/>
    </source>
</evidence>
<evidence type="ECO:0000256" key="3">
    <source>
        <dbReference type="ARBA" id="ARBA00023235"/>
    </source>
</evidence>
<dbReference type="InterPro" id="IPR020097">
    <property type="entry name" value="PsdUridine_synth_TruA_a/b_dom"/>
</dbReference>
<accession>A0A650EME9</accession>
<comment type="function">
    <text evidence="4">Formation of pseudouridine at positions 38, 39 and 40 in the anticodon stem and loop of transfer RNAs.</text>
</comment>
<comment type="similarity">
    <text evidence="1 4 7">Belongs to the tRNA pseudouridine synthase TruA family.</text>
</comment>
<comment type="subunit">
    <text evidence="4">Homodimer.</text>
</comment>
<dbReference type="PIRSF" id="PIRSF001430">
    <property type="entry name" value="tRNA_psdUrid_synth"/>
    <property type="match status" value="1"/>
</dbReference>
<feature type="binding site" evidence="4 6">
    <location>
        <position position="116"/>
    </location>
    <ligand>
        <name>substrate</name>
    </ligand>
</feature>
<evidence type="ECO:0000256" key="7">
    <source>
        <dbReference type="RuleBase" id="RU003792"/>
    </source>
</evidence>
<evidence type="ECO:0000256" key="5">
    <source>
        <dbReference type="PIRSR" id="PIRSR001430-1"/>
    </source>
</evidence>
<evidence type="ECO:0000256" key="1">
    <source>
        <dbReference type="ARBA" id="ARBA00009375"/>
    </source>
</evidence>
<comment type="caution">
    <text evidence="4">Lacks conserved residue(s) required for the propagation of feature annotation.</text>
</comment>
<dbReference type="GO" id="GO:0003723">
    <property type="term" value="F:RNA binding"/>
    <property type="evidence" value="ECO:0007669"/>
    <property type="project" value="InterPro"/>
</dbReference>